<dbReference type="InterPro" id="IPR018392">
    <property type="entry name" value="LysM"/>
</dbReference>
<dbReference type="GO" id="GO:0031640">
    <property type="term" value="P:killing of cells of another organism"/>
    <property type="evidence" value="ECO:0007669"/>
    <property type="project" value="UniProtKB-KW"/>
</dbReference>
<dbReference type="PANTHER" id="PTHR33308:SF9">
    <property type="entry name" value="PEPTIDOGLYCAN HYDROLASE FLGJ"/>
    <property type="match status" value="1"/>
</dbReference>
<evidence type="ECO:0000313" key="7">
    <source>
        <dbReference type="Proteomes" id="UP000191055"/>
    </source>
</evidence>
<dbReference type="EMBL" id="FUYV01000013">
    <property type="protein sequence ID" value="SKC20045.1"/>
    <property type="molecule type" value="Genomic_DNA"/>
</dbReference>
<dbReference type="InterPro" id="IPR036779">
    <property type="entry name" value="LysM_dom_sf"/>
</dbReference>
<dbReference type="Gene3D" id="3.10.350.10">
    <property type="entry name" value="LysM domain"/>
    <property type="match status" value="1"/>
</dbReference>
<keyword evidence="3 6" id="KW-0378">Hydrolase</keyword>
<gene>
    <name evidence="6" type="ORF">SAMN03080601_02318</name>
</gene>
<evidence type="ECO:0000313" key="6">
    <source>
        <dbReference type="EMBL" id="SKC20045.1"/>
    </source>
</evidence>
<dbReference type="Pfam" id="PF01476">
    <property type="entry name" value="LysM"/>
    <property type="match status" value="2"/>
</dbReference>
<feature type="domain" description="LysM" evidence="5">
    <location>
        <begin position="268"/>
        <end position="312"/>
    </location>
</feature>
<dbReference type="SMART" id="SM00257">
    <property type="entry name" value="LysM"/>
    <property type="match status" value="2"/>
</dbReference>
<dbReference type="GO" id="GO:0042742">
    <property type="term" value="P:defense response to bacterium"/>
    <property type="evidence" value="ECO:0007669"/>
    <property type="project" value="UniProtKB-KW"/>
</dbReference>
<name>A0A1T5HH97_9BACT</name>
<dbReference type="OrthoDB" id="977752at2"/>
<dbReference type="PROSITE" id="PS51782">
    <property type="entry name" value="LYSM"/>
    <property type="match status" value="1"/>
</dbReference>
<dbReference type="Gene3D" id="1.10.530.10">
    <property type="match status" value="1"/>
</dbReference>
<protein>
    <recommendedName>
        <fullName evidence="4">Peptidoglycan hydrolase</fullName>
    </recommendedName>
</protein>
<dbReference type="InterPro" id="IPR051056">
    <property type="entry name" value="Glycosyl_Hydrolase_73"/>
</dbReference>
<dbReference type="Proteomes" id="UP000191055">
    <property type="component" value="Unassembled WGS sequence"/>
</dbReference>
<dbReference type="PANTHER" id="PTHR33308">
    <property type="entry name" value="PEPTIDOGLYCAN HYDROLASE FLGJ"/>
    <property type="match status" value="1"/>
</dbReference>
<proteinExistence type="predicted"/>
<accession>A0A1T5HH97</accession>
<dbReference type="GO" id="GO:0004040">
    <property type="term" value="F:amidase activity"/>
    <property type="evidence" value="ECO:0007669"/>
    <property type="project" value="InterPro"/>
</dbReference>
<evidence type="ECO:0000256" key="2">
    <source>
        <dbReference type="ARBA" id="ARBA00022638"/>
    </source>
</evidence>
<dbReference type="CDD" id="cd00118">
    <property type="entry name" value="LysM"/>
    <property type="match status" value="1"/>
</dbReference>
<keyword evidence="1" id="KW-0929">Antimicrobial</keyword>
<evidence type="ECO:0000256" key="4">
    <source>
        <dbReference type="ARBA" id="ARBA00032108"/>
    </source>
</evidence>
<dbReference type="KEGG" id="asx:CDL62_02765"/>
<organism evidence="6 7">
    <name type="scientific">Alkalitalea saponilacus</name>
    <dbReference type="NCBI Taxonomy" id="889453"/>
    <lineage>
        <taxon>Bacteria</taxon>
        <taxon>Pseudomonadati</taxon>
        <taxon>Bacteroidota</taxon>
        <taxon>Bacteroidia</taxon>
        <taxon>Marinilabiliales</taxon>
        <taxon>Marinilabiliaceae</taxon>
        <taxon>Alkalitalea</taxon>
    </lineage>
</organism>
<dbReference type="Pfam" id="PF01832">
    <property type="entry name" value="Glucosaminidase"/>
    <property type="match status" value="1"/>
</dbReference>
<dbReference type="AlphaFoldDB" id="A0A1T5HH97"/>
<keyword evidence="2" id="KW-0081">Bacteriolytic enzyme</keyword>
<dbReference type="SUPFAM" id="SSF54106">
    <property type="entry name" value="LysM domain"/>
    <property type="match status" value="1"/>
</dbReference>
<evidence type="ECO:0000256" key="1">
    <source>
        <dbReference type="ARBA" id="ARBA00022529"/>
    </source>
</evidence>
<dbReference type="SMART" id="SM00047">
    <property type="entry name" value="LYZ2"/>
    <property type="match status" value="1"/>
</dbReference>
<evidence type="ECO:0000256" key="3">
    <source>
        <dbReference type="ARBA" id="ARBA00022801"/>
    </source>
</evidence>
<evidence type="ECO:0000259" key="5">
    <source>
        <dbReference type="PROSITE" id="PS51782"/>
    </source>
</evidence>
<sequence length="318" mass="37371">MINKFSSQGLLLFAILFFQISEITAQNRITREQYIETYKDWAIEDMRRSGIPASIKLAQGILESASGNSRLAVEANNHFGIKCHTGWEGERVFHHDDARNECFRKYRNPRQSFEDHTTFLTTRPRYSGLFELATTDYKGWANGLQQAGYATNPNYARLLIRIIEENQLYLLDQDISETARRSRRETQRRDTSGELVIDPFGKRQTAYNNGVRYVMVEPGDTFESLSRIFNLRSWEIPSYNDLPANADINKYRILYIENKRRNSHPDHPFHIVKEGETMHEISQQYGVRLNRLYHFNRMQDGEQPKAGDRLNLRRRIRQ</sequence>
<reference evidence="6 7" key="1">
    <citation type="submission" date="2017-02" db="EMBL/GenBank/DDBJ databases">
        <authorList>
            <person name="Peterson S.W."/>
        </authorList>
    </citation>
    <scope>NUCLEOTIDE SEQUENCE [LARGE SCALE GENOMIC DNA]</scope>
    <source>
        <strain evidence="6 7">DSM 24412</strain>
    </source>
</reference>
<dbReference type="RefSeq" id="WP_079558033.1">
    <property type="nucleotide sequence ID" value="NZ_CP021904.1"/>
</dbReference>
<dbReference type="STRING" id="889453.SAMN03080601_02318"/>
<dbReference type="InterPro" id="IPR002901">
    <property type="entry name" value="MGlyc_endo_b_GlcNAc-like_dom"/>
</dbReference>
<keyword evidence="7" id="KW-1185">Reference proteome</keyword>